<evidence type="ECO:0000313" key="1">
    <source>
        <dbReference type="EMBL" id="VDP04057.1"/>
    </source>
</evidence>
<organism evidence="2 3">
    <name type="scientific">Heligmosomoides polygyrus</name>
    <name type="common">Parasitic roundworm</name>
    <dbReference type="NCBI Taxonomy" id="6339"/>
    <lineage>
        <taxon>Eukaryota</taxon>
        <taxon>Metazoa</taxon>
        <taxon>Ecdysozoa</taxon>
        <taxon>Nematoda</taxon>
        <taxon>Chromadorea</taxon>
        <taxon>Rhabditida</taxon>
        <taxon>Rhabditina</taxon>
        <taxon>Rhabditomorpha</taxon>
        <taxon>Strongyloidea</taxon>
        <taxon>Heligmosomidae</taxon>
        <taxon>Heligmosomoides</taxon>
    </lineage>
</organism>
<proteinExistence type="predicted"/>
<name>A0A183G368_HELPZ</name>
<dbReference type="WBParaSite" id="HPBE_0001582701-mRNA-1">
    <property type="protein sequence ID" value="HPBE_0001582701-mRNA-1"/>
    <property type="gene ID" value="HPBE_0001582701"/>
</dbReference>
<evidence type="ECO:0000313" key="2">
    <source>
        <dbReference type="Proteomes" id="UP000050761"/>
    </source>
</evidence>
<dbReference type="InterPro" id="IPR038205">
    <property type="entry name" value="INSC_LBD_sf"/>
</dbReference>
<sequence length="87" mass="9830">MPTGIARYWDSLESAEFLEPCQPHSGFPVRLDDCQKQWLSELSFSTEHECQSILYAKSLLDEGDSTTAVVQELQQLPEPQKISVGMK</sequence>
<gene>
    <name evidence="1" type="ORF">HPBE_LOCUS15826</name>
</gene>
<dbReference type="EMBL" id="UZAH01029064">
    <property type="protein sequence ID" value="VDP04057.1"/>
    <property type="molecule type" value="Genomic_DNA"/>
</dbReference>
<dbReference type="Proteomes" id="UP000050761">
    <property type="component" value="Unassembled WGS sequence"/>
</dbReference>
<evidence type="ECO:0000313" key="3">
    <source>
        <dbReference type="WBParaSite" id="HPBE_0001582701-mRNA-1"/>
    </source>
</evidence>
<accession>A0A3P7ZQX5</accession>
<dbReference type="Gene3D" id="6.20.200.10">
    <property type="entry name" value="Inscuteable LGN-binding domain"/>
    <property type="match status" value="1"/>
</dbReference>
<accession>A0A183G368</accession>
<reference evidence="3" key="2">
    <citation type="submission" date="2019-09" db="UniProtKB">
        <authorList>
            <consortium name="WormBaseParasite"/>
        </authorList>
    </citation>
    <scope>IDENTIFICATION</scope>
</reference>
<protein>
    <submittedName>
        <fullName evidence="3">Transposase</fullName>
    </submittedName>
</protein>
<dbReference type="AlphaFoldDB" id="A0A183G368"/>
<keyword evidence="2" id="KW-1185">Reference proteome</keyword>
<reference evidence="1 2" key="1">
    <citation type="submission" date="2018-11" db="EMBL/GenBank/DDBJ databases">
        <authorList>
            <consortium name="Pathogen Informatics"/>
        </authorList>
    </citation>
    <scope>NUCLEOTIDE SEQUENCE [LARGE SCALE GENOMIC DNA]</scope>
</reference>
<dbReference type="OrthoDB" id="5796379at2759"/>